<proteinExistence type="predicted"/>
<dbReference type="EMBL" id="JAOPJF010000014">
    <property type="protein sequence ID" value="KAK1146992.1"/>
    <property type="molecule type" value="Genomic_DNA"/>
</dbReference>
<keyword evidence="2" id="KW-1185">Reference proteome</keyword>
<comment type="caution">
    <text evidence="1">The sequence shown here is derived from an EMBL/GenBank/DDBJ whole genome shotgun (WGS) entry which is preliminary data.</text>
</comment>
<reference evidence="1 2" key="1">
    <citation type="journal article" date="2023" name="ACS Omega">
        <title>Identification of the Neoaspergillic Acid Biosynthesis Gene Cluster by Establishing an In Vitro CRISPR-Ribonucleoprotein Genetic System in Aspergillus melleus.</title>
        <authorList>
            <person name="Yuan B."/>
            <person name="Grau M.F."/>
            <person name="Murata R.M."/>
            <person name="Torok T."/>
            <person name="Venkateswaran K."/>
            <person name="Stajich J.E."/>
            <person name="Wang C.C.C."/>
        </authorList>
    </citation>
    <scope>NUCLEOTIDE SEQUENCE [LARGE SCALE GENOMIC DNA]</scope>
    <source>
        <strain evidence="1 2">IMV 1140</strain>
    </source>
</reference>
<evidence type="ECO:0000313" key="1">
    <source>
        <dbReference type="EMBL" id="KAK1146992.1"/>
    </source>
</evidence>
<dbReference type="Proteomes" id="UP001177260">
    <property type="component" value="Unassembled WGS sequence"/>
</dbReference>
<evidence type="ECO:0000313" key="2">
    <source>
        <dbReference type="Proteomes" id="UP001177260"/>
    </source>
</evidence>
<sequence length="502" mass="56621">MSSSVDDLVARFERYSNLDAERADLIKSLLERTREYEYQSENLQIELEHERESRTRYQLELRKLREEKKALDYTINKEPYVVVLVDGDGAIFHDDLLRDPQKGAPEAALRLRQAVRSHLKDTPLGTEQVPVIVRIFVNLTGLAKSLCTAKVIEQEAHMRLFAELFTNSRAEFDFVNVGHGKENADSKMRKMLTHYYNNFQCKKIFFAGCHDNGYLHELREHEGDFEAKERIILLETTPAQLSFKSLDFTMTRFDSVFRTEPLRAEPGRNLSPTVSKPVAALASPPVEQPSTVSAPVPNKSSPVTARPLRSPDQESIASSGNGGYSIQYPANTSSTYASAGGANGHQNVSIAPAKTKPPKVIDYNFDGLRIDPPSKYPSNPSDQASYREKVERIKPKAFCNGLYLVGRCERKPNCPMEHSVKLTPGEVAVHRYKARTTMCPHGPECDNYNCYLSHHCPHGLSCSRGGDCKFNGTDYGDLHYTKEDMEPCTRWIEGNPFPIRLD</sequence>
<organism evidence="1 2">
    <name type="scientific">Aspergillus melleus</name>
    <dbReference type="NCBI Taxonomy" id="138277"/>
    <lineage>
        <taxon>Eukaryota</taxon>
        <taxon>Fungi</taxon>
        <taxon>Dikarya</taxon>
        <taxon>Ascomycota</taxon>
        <taxon>Pezizomycotina</taxon>
        <taxon>Eurotiomycetes</taxon>
        <taxon>Eurotiomycetidae</taxon>
        <taxon>Eurotiales</taxon>
        <taxon>Aspergillaceae</taxon>
        <taxon>Aspergillus</taxon>
        <taxon>Aspergillus subgen. Circumdati</taxon>
    </lineage>
</organism>
<name>A0ACC3B9A7_9EURO</name>
<accession>A0ACC3B9A7</accession>
<gene>
    <name evidence="1" type="ORF">N8T08_002320</name>
</gene>
<protein>
    <submittedName>
        <fullName evidence="1">Uncharacterized protein</fullName>
    </submittedName>
</protein>